<dbReference type="InterPro" id="IPR051122">
    <property type="entry name" value="SDR_DHRS6-like"/>
</dbReference>
<dbReference type="Pfam" id="PF23441">
    <property type="entry name" value="SDR"/>
    <property type="match status" value="1"/>
</dbReference>
<dbReference type="Gene3D" id="3.40.50.720">
    <property type="entry name" value="NAD(P)-binding Rossmann-like Domain"/>
    <property type="match status" value="1"/>
</dbReference>
<keyword evidence="5" id="KW-1185">Reference proteome</keyword>
<dbReference type="PRINTS" id="PR00081">
    <property type="entry name" value="GDHRDH"/>
</dbReference>
<evidence type="ECO:0000313" key="4">
    <source>
        <dbReference type="EMBL" id="KAK4506896.1"/>
    </source>
</evidence>
<accession>A0ABR0EZ05</accession>
<dbReference type="CDD" id="cd05233">
    <property type="entry name" value="SDR_c"/>
    <property type="match status" value="1"/>
</dbReference>
<dbReference type="SUPFAM" id="SSF51735">
    <property type="entry name" value="NAD(P)-binding Rossmann-fold domains"/>
    <property type="match status" value="1"/>
</dbReference>
<proteinExistence type="inferred from homology"/>
<dbReference type="InterPro" id="IPR002347">
    <property type="entry name" value="SDR_fam"/>
</dbReference>
<keyword evidence="3" id="KW-0560">Oxidoreductase</keyword>
<dbReference type="InterPro" id="IPR057571">
    <property type="entry name" value="SDR_PhqE-like"/>
</dbReference>
<reference evidence="4 5" key="1">
    <citation type="journal article" date="2023" name="G3 (Bethesda)">
        <title>A chromosome-level genome assembly of Zasmidium syzygii isolated from banana leaves.</title>
        <authorList>
            <person name="van Westerhoven A.C."/>
            <person name="Mehrabi R."/>
            <person name="Talebi R."/>
            <person name="Steentjes M.B.F."/>
            <person name="Corcolon B."/>
            <person name="Chong P.A."/>
            <person name="Kema G.H.J."/>
            <person name="Seidl M.F."/>
        </authorList>
    </citation>
    <scope>NUCLEOTIDE SEQUENCE [LARGE SCALE GENOMIC DNA]</scope>
    <source>
        <strain evidence="4 5">P124</strain>
    </source>
</reference>
<evidence type="ECO:0000256" key="2">
    <source>
        <dbReference type="ARBA" id="ARBA00022857"/>
    </source>
</evidence>
<keyword evidence="2" id="KW-0521">NADP</keyword>
<dbReference type="Proteomes" id="UP001305779">
    <property type="component" value="Unassembled WGS sequence"/>
</dbReference>
<protein>
    <recommendedName>
        <fullName evidence="6">NAD(P)-binding protein</fullName>
    </recommendedName>
</protein>
<evidence type="ECO:0000256" key="1">
    <source>
        <dbReference type="ARBA" id="ARBA00006484"/>
    </source>
</evidence>
<sequence>MSLPVKAHPDTIASSRTLVVGGTSGIGAAVVSATLANGGSVHISSSNPDKITAKIAEFKALYPSAPAVTGTAANLSDENTLEANVKNVLEEAVRSLDGPIDHLVYTAGDAFHPTPLSSVDPKTYFSGWTVRYLAPLLFAKTISTNPGTYLTISPSSSITLTSGVLSHKPIRGVSHFIGWAGAIEALSRGLAVDMAPVRCNVVSPGAIYTEMLAGMGEAAVEGFGKGTLRGSVGSAAECAEGYLFAMRSGFLTGEVVKVDGGALFA</sequence>
<comment type="caution">
    <text evidence="4">The sequence shown here is derived from an EMBL/GenBank/DDBJ whole genome shotgun (WGS) entry which is preliminary data.</text>
</comment>
<dbReference type="PANTHER" id="PTHR43477">
    <property type="entry name" value="DIHYDROANTICAPSIN 7-DEHYDROGENASE"/>
    <property type="match status" value="1"/>
</dbReference>
<dbReference type="PANTHER" id="PTHR43477:SF1">
    <property type="entry name" value="DIHYDROANTICAPSIN 7-DEHYDROGENASE"/>
    <property type="match status" value="1"/>
</dbReference>
<evidence type="ECO:0000313" key="5">
    <source>
        <dbReference type="Proteomes" id="UP001305779"/>
    </source>
</evidence>
<organism evidence="4 5">
    <name type="scientific">Zasmidium cellare</name>
    <name type="common">Wine cellar mold</name>
    <name type="synonym">Racodium cellare</name>
    <dbReference type="NCBI Taxonomy" id="395010"/>
    <lineage>
        <taxon>Eukaryota</taxon>
        <taxon>Fungi</taxon>
        <taxon>Dikarya</taxon>
        <taxon>Ascomycota</taxon>
        <taxon>Pezizomycotina</taxon>
        <taxon>Dothideomycetes</taxon>
        <taxon>Dothideomycetidae</taxon>
        <taxon>Mycosphaerellales</taxon>
        <taxon>Mycosphaerellaceae</taxon>
        <taxon>Zasmidium</taxon>
    </lineage>
</organism>
<comment type="similarity">
    <text evidence="1">Belongs to the short-chain dehydrogenases/reductases (SDR) family.</text>
</comment>
<gene>
    <name evidence="4" type="ORF">PRZ48_000629</name>
</gene>
<dbReference type="EMBL" id="JAXOVC010000001">
    <property type="protein sequence ID" value="KAK4506896.1"/>
    <property type="molecule type" value="Genomic_DNA"/>
</dbReference>
<evidence type="ECO:0000256" key="3">
    <source>
        <dbReference type="ARBA" id="ARBA00023002"/>
    </source>
</evidence>
<dbReference type="InterPro" id="IPR036291">
    <property type="entry name" value="NAD(P)-bd_dom_sf"/>
</dbReference>
<evidence type="ECO:0008006" key="6">
    <source>
        <dbReference type="Google" id="ProtNLM"/>
    </source>
</evidence>
<name>A0ABR0EZ05_ZASCE</name>